<comment type="catalytic activity">
    <reaction evidence="1">
        <text>4-amino-5-hydroxymethyl-2-methylpyrimidine + ATP = 4-amino-2-methyl-5-(phosphooxymethyl)pyrimidine + ADP + H(+)</text>
        <dbReference type="Rhea" id="RHEA:23096"/>
        <dbReference type="ChEBI" id="CHEBI:15378"/>
        <dbReference type="ChEBI" id="CHEBI:16892"/>
        <dbReference type="ChEBI" id="CHEBI:30616"/>
        <dbReference type="ChEBI" id="CHEBI:58354"/>
        <dbReference type="ChEBI" id="CHEBI:456216"/>
        <dbReference type="EC" id="2.7.1.49"/>
    </reaction>
</comment>
<evidence type="ECO:0000256" key="3">
    <source>
        <dbReference type="ARBA" id="ARBA00003848"/>
    </source>
</evidence>
<dbReference type="NCBIfam" id="TIGR00097">
    <property type="entry name" value="HMP-P_kinase"/>
    <property type="match status" value="1"/>
</dbReference>
<dbReference type="InterPro" id="IPR013749">
    <property type="entry name" value="PM/HMP-P_kinase-1"/>
</dbReference>
<feature type="domain" description="Pyridoxamine kinase/Phosphomethylpyrimidine kinase" evidence="6">
    <location>
        <begin position="13"/>
        <end position="243"/>
    </location>
</feature>
<protein>
    <submittedName>
        <fullName evidence="7">Bifunctional hydroxymethylpyrimidine kinase/phosphomethylpyrimidine kinase</fullName>
    </submittedName>
</protein>
<dbReference type="RefSeq" id="WP_345031878.1">
    <property type="nucleotide sequence ID" value="NZ_BAABGL010000015.1"/>
</dbReference>
<proteinExistence type="predicted"/>
<comment type="catalytic activity">
    <reaction evidence="2">
        <text>4-amino-2-methyl-5-(phosphooxymethyl)pyrimidine + ATP = 4-amino-2-methyl-5-(diphosphooxymethyl)pyrimidine + ADP</text>
        <dbReference type="Rhea" id="RHEA:19893"/>
        <dbReference type="ChEBI" id="CHEBI:30616"/>
        <dbReference type="ChEBI" id="CHEBI:57841"/>
        <dbReference type="ChEBI" id="CHEBI:58354"/>
        <dbReference type="ChEBI" id="CHEBI:456216"/>
        <dbReference type="EC" id="2.7.4.7"/>
    </reaction>
</comment>
<dbReference type="PANTHER" id="PTHR20858">
    <property type="entry name" value="PHOSPHOMETHYLPYRIMIDINE KINASE"/>
    <property type="match status" value="1"/>
</dbReference>
<dbReference type="CDD" id="cd01169">
    <property type="entry name" value="HMPP_kinase"/>
    <property type="match status" value="1"/>
</dbReference>
<comment type="pathway">
    <text evidence="4">Cofactor biosynthesis; thiamine diphosphate biosynthesis; 4-amino-2-methyl-5-diphosphomethylpyrimidine from 5-amino-1-(5-phospho-D-ribosyl)imidazole: step 3/3.</text>
</comment>
<dbReference type="Gene3D" id="3.40.1190.20">
    <property type="match status" value="1"/>
</dbReference>
<dbReference type="PANTHER" id="PTHR20858:SF17">
    <property type="entry name" value="HYDROXYMETHYLPYRIMIDINE_PHOSPHOMETHYLPYRIMIDINE KINASE THI20-RELATED"/>
    <property type="match status" value="1"/>
</dbReference>
<accession>A0ABP8JKU8</accession>
<dbReference type="EMBL" id="BAABGL010000015">
    <property type="protein sequence ID" value="GAA4392279.1"/>
    <property type="molecule type" value="Genomic_DNA"/>
</dbReference>
<keyword evidence="5" id="KW-0784">Thiamine biosynthesis</keyword>
<evidence type="ECO:0000256" key="2">
    <source>
        <dbReference type="ARBA" id="ARBA00000565"/>
    </source>
</evidence>
<keyword evidence="8" id="KW-1185">Reference proteome</keyword>
<evidence type="ECO:0000256" key="1">
    <source>
        <dbReference type="ARBA" id="ARBA00000151"/>
    </source>
</evidence>
<keyword evidence="7" id="KW-0808">Transferase</keyword>
<dbReference type="GO" id="GO:0016301">
    <property type="term" value="F:kinase activity"/>
    <property type="evidence" value="ECO:0007669"/>
    <property type="project" value="UniProtKB-KW"/>
</dbReference>
<evidence type="ECO:0000313" key="7">
    <source>
        <dbReference type="EMBL" id="GAA4392279.1"/>
    </source>
</evidence>
<reference evidence="8" key="1">
    <citation type="journal article" date="2019" name="Int. J. Syst. Evol. Microbiol.">
        <title>The Global Catalogue of Microorganisms (GCM) 10K type strain sequencing project: providing services to taxonomists for standard genome sequencing and annotation.</title>
        <authorList>
            <consortium name="The Broad Institute Genomics Platform"/>
            <consortium name="The Broad Institute Genome Sequencing Center for Infectious Disease"/>
            <person name="Wu L."/>
            <person name="Ma J."/>
        </authorList>
    </citation>
    <scope>NUCLEOTIDE SEQUENCE [LARGE SCALE GENOMIC DNA]</scope>
    <source>
        <strain evidence="8">JCM 17808</strain>
    </source>
</reference>
<gene>
    <name evidence="7" type="primary">thiD</name>
    <name evidence="7" type="ORF">GCM10023167_20340</name>
</gene>
<name>A0ABP8JKU8_9MICO</name>
<evidence type="ECO:0000256" key="4">
    <source>
        <dbReference type="ARBA" id="ARBA00004769"/>
    </source>
</evidence>
<evidence type="ECO:0000259" key="6">
    <source>
        <dbReference type="Pfam" id="PF08543"/>
    </source>
</evidence>
<sequence>MRPPVALTIAGTDPSGGAGIQADLKTFTARGAYGTSVVTALVAQNTHGVSRVYGIDEDFVADQIASVFDDMPVDAAKIGMLGTRGLVELISEELRTRRPGRLVVDPVMVAKSGHRLLDADAVDAVRTLLLPLADLITPNLPEAALLLGDDVPEAGTPEQMRAQARELLDRGARAVLLKGGHLPSGELVDILAVGTDTGPELTEYTHPRLDTPHTHGTGCTLSAAIAAGLAHAHHGDSAAPAADHMADAVGPALDYLGRAIASGAEWDLAHDPEGSHGPVDHLVDLRT</sequence>
<dbReference type="Proteomes" id="UP001500642">
    <property type="component" value="Unassembled WGS sequence"/>
</dbReference>
<dbReference type="InterPro" id="IPR029056">
    <property type="entry name" value="Ribokinase-like"/>
</dbReference>
<evidence type="ECO:0000256" key="5">
    <source>
        <dbReference type="ARBA" id="ARBA00022977"/>
    </source>
</evidence>
<comment type="caution">
    <text evidence="7">The sequence shown here is derived from an EMBL/GenBank/DDBJ whole genome shotgun (WGS) entry which is preliminary data.</text>
</comment>
<evidence type="ECO:0000313" key="8">
    <source>
        <dbReference type="Proteomes" id="UP001500642"/>
    </source>
</evidence>
<dbReference type="SUPFAM" id="SSF53613">
    <property type="entry name" value="Ribokinase-like"/>
    <property type="match status" value="1"/>
</dbReference>
<dbReference type="InterPro" id="IPR004399">
    <property type="entry name" value="HMP/HMP-P_kinase_dom"/>
</dbReference>
<dbReference type="Pfam" id="PF08543">
    <property type="entry name" value="Phos_pyr_kin"/>
    <property type="match status" value="1"/>
</dbReference>
<comment type="function">
    <text evidence="3">Catalyzes the phosphorylation of hydroxymethylpyrimidine phosphate (HMP-P) to HMP-PP, and of HMP to HMP-P.</text>
</comment>
<organism evidence="7 8">
    <name type="scientific">Brevibacterium pityocampae</name>
    <dbReference type="NCBI Taxonomy" id="506594"/>
    <lineage>
        <taxon>Bacteria</taxon>
        <taxon>Bacillati</taxon>
        <taxon>Actinomycetota</taxon>
        <taxon>Actinomycetes</taxon>
        <taxon>Micrococcales</taxon>
        <taxon>Brevibacteriaceae</taxon>
        <taxon>Brevibacterium</taxon>
    </lineage>
</organism>
<keyword evidence="7" id="KW-0418">Kinase</keyword>